<accession>A0AAU7ZCI1</accession>
<keyword evidence="3" id="KW-0998">Cell outer membrane</keyword>
<protein>
    <submittedName>
        <fullName evidence="5">TonB-dependent receptor</fullName>
    </submittedName>
</protein>
<name>A0AAU7ZCI1_9BACT</name>
<evidence type="ECO:0000256" key="3">
    <source>
        <dbReference type="ARBA" id="ARBA00023237"/>
    </source>
</evidence>
<comment type="subcellular location">
    <subcellularLocation>
        <location evidence="1">Cell outer membrane</location>
    </subcellularLocation>
</comment>
<dbReference type="RefSeq" id="WP_353069170.1">
    <property type="nucleotide sequence ID" value="NZ_CP132932.1"/>
</dbReference>
<evidence type="ECO:0000256" key="2">
    <source>
        <dbReference type="ARBA" id="ARBA00023136"/>
    </source>
</evidence>
<organism evidence="5">
    <name type="scientific">Tunturiibacter empetritectus</name>
    <dbReference type="NCBI Taxonomy" id="3069691"/>
    <lineage>
        <taxon>Bacteria</taxon>
        <taxon>Pseudomonadati</taxon>
        <taxon>Acidobacteriota</taxon>
        <taxon>Terriglobia</taxon>
        <taxon>Terriglobales</taxon>
        <taxon>Acidobacteriaceae</taxon>
        <taxon>Tunturiibacter</taxon>
    </lineage>
</organism>
<dbReference type="EMBL" id="CP132932">
    <property type="protein sequence ID" value="XCB26760.1"/>
    <property type="molecule type" value="Genomic_DNA"/>
</dbReference>
<dbReference type="AlphaFoldDB" id="A0AAU7ZCI1"/>
<feature type="domain" description="TonB-dependent transporter Oar-like beta-barrel" evidence="4">
    <location>
        <begin position="1"/>
        <end position="692"/>
    </location>
</feature>
<keyword evidence="2" id="KW-0472">Membrane</keyword>
<dbReference type="Gene3D" id="2.40.170.20">
    <property type="entry name" value="TonB-dependent receptor, beta-barrel domain"/>
    <property type="match status" value="1"/>
</dbReference>
<dbReference type="KEGG" id="temp:RBB75_00170"/>
<reference evidence="5" key="1">
    <citation type="submission" date="2023-08" db="EMBL/GenBank/DDBJ databases">
        <authorList>
            <person name="Messyasz A."/>
            <person name="Mannisto M.K."/>
            <person name="Kerkhof L.J."/>
            <person name="Haggblom M."/>
        </authorList>
    </citation>
    <scope>NUCLEOTIDE SEQUENCE</scope>
    <source>
        <strain evidence="5">M8UP23</strain>
    </source>
</reference>
<evidence type="ECO:0000256" key="1">
    <source>
        <dbReference type="ARBA" id="ARBA00004442"/>
    </source>
</evidence>
<dbReference type="Pfam" id="PF25183">
    <property type="entry name" value="OMP_b-brl_4"/>
    <property type="match status" value="1"/>
</dbReference>
<evidence type="ECO:0000259" key="4">
    <source>
        <dbReference type="Pfam" id="PF25183"/>
    </source>
</evidence>
<dbReference type="SUPFAM" id="SSF56935">
    <property type="entry name" value="Porins"/>
    <property type="match status" value="1"/>
</dbReference>
<proteinExistence type="predicted"/>
<sequence length="703" mass="76540">MKDKLFVAAGTECLRVRSDANVQAYILTPQVQSYLAPTVQSFLTQYGQTFAFANTLTNAQAGAASNPSNSNPSPLFPGVPSSTPALSLVNYNVPQDAGGGVPESSYNVTLRGDYNFSNKTAWFGRYITYRQSQPPGTTAYTPYSNYDVGATQRDYSALAGVTHTFSASLVTNGHVAFSRINLNNNSKPIAVTTPDLFLGASANIGGVNVAFPGTGFSLPYGGPQNAIQWNQDVNWIKKAHSLQFGSQVLYIQENRSFGAYAQATEQLAGSVTGDTTGYPGLFSGVLGTFSTAINPEGAYPGQMITTPATQPNFARSDRFHDWAVYGQDGWRATSKLTVNYGVRYEYFGVQHNNKQNLDSNFYWGLGAGLLQQIRDGTVYMAPQSPIHELWKPSYGTVSPRVGFAFDLLANGRTSVRGGYGVSYERNFGNVTYNVIQNPPNYGVIVQNKVQVTSTNLGALGNSIGPVTLPSTSLRNVSQNIRTPQTQFWSLAVEQQVAQNTIVAVEYLGARGTHLYDIKNINGLGSGNYLLGDPDAGANYAGLTRLNATYSNINNRGSSGDSYYEATNLRFKTVDLHRTGLGMTANYTWGHQIDDLSSTLSETYANGNGFNLGYTNPFDPGYDRGTGDLDVRQRFVIAPIYETPWLKSDRRLAGQVLASWEITGIYTARTGSSFTYYDSTNNDGTFFNVARYVPSTPISRWKYT</sequence>
<dbReference type="InterPro" id="IPR057601">
    <property type="entry name" value="Oar-like_b-barrel"/>
</dbReference>
<gene>
    <name evidence="5" type="ORF">RBB75_00170</name>
</gene>
<reference evidence="5" key="2">
    <citation type="journal article" date="2024" name="Environ. Microbiol.">
        <title>Genome analysis and description of Tunturibacter gen. nov. expands the diversity of Terriglobia in tundra soils.</title>
        <authorList>
            <person name="Messyasz A."/>
            <person name="Mannisto M.K."/>
            <person name="Kerkhof L.J."/>
            <person name="Haggblom M.M."/>
        </authorList>
    </citation>
    <scope>NUCLEOTIDE SEQUENCE</scope>
    <source>
        <strain evidence="5">M8UP23</strain>
    </source>
</reference>
<evidence type="ECO:0000313" key="5">
    <source>
        <dbReference type="EMBL" id="XCB26760.1"/>
    </source>
</evidence>
<dbReference type="InterPro" id="IPR036942">
    <property type="entry name" value="Beta-barrel_TonB_sf"/>
</dbReference>
<dbReference type="GO" id="GO:0009279">
    <property type="term" value="C:cell outer membrane"/>
    <property type="evidence" value="ECO:0007669"/>
    <property type="project" value="UniProtKB-SubCell"/>
</dbReference>
<keyword evidence="5" id="KW-0675">Receptor</keyword>